<organism evidence="2 3">
    <name type="scientific">Elasticomyces elasticus</name>
    <dbReference type="NCBI Taxonomy" id="574655"/>
    <lineage>
        <taxon>Eukaryota</taxon>
        <taxon>Fungi</taxon>
        <taxon>Dikarya</taxon>
        <taxon>Ascomycota</taxon>
        <taxon>Pezizomycotina</taxon>
        <taxon>Dothideomycetes</taxon>
        <taxon>Dothideomycetidae</taxon>
        <taxon>Mycosphaerellales</taxon>
        <taxon>Teratosphaeriaceae</taxon>
        <taxon>Elasticomyces</taxon>
    </lineage>
</organism>
<dbReference type="GO" id="GO:0016491">
    <property type="term" value="F:oxidoreductase activity"/>
    <property type="evidence" value="ECO:0007669"/>
    <property type="project" value="InterPro"/>
</dbReference>
<dbReference type="EMBL" id="JAVRQU010000028">
    <property type="protein sequence ID" value="KAK5689867.1"/>
    <property type="molecule type" value="Genomic_DNA"/>
</dbReference>
<dbReference type="InterPro" id="IPR000866">
    <property type="entry name" value="AhpC/TSA"/>
</dbReference>
<evidence type="ECO:0000313" key="3">
    <source>
        <dbReference type="Proteomes" id="UP001310594"/>
    </source>
</evidence>
<evidence type="ECO:0000259" key="1">
    <source>
        <dbReference type="Pfam" id="PF00578"/>
    </source>
</evidence>
<reference evidence="2" key="1">
    <citation type="submission" date="2023-08" db="EMBL/GenBank/DDBJ databases">
        <title>Black Yeasts Isolated from many extreme environments.</title>
        <authorList>
            <person name="Coleine C."/>
            <person name="Stajich J.E."/>
            <person name="Selbmann L."/>
        </authorList>
    </citation>
    <scope>NUCLEOTIDE SEQUENCE</scope>
    <source>
        <strain evidence="2">CCFEE 5810</strain>
    </source>
</reference>
<dbReference type="SUPFAM" id="SSF52833">
    <property type="entry name" value="Thioredoxin-like"/>
    <property type="match status" value="1"/>
</dbReference>
<name>A0AAN7ZKJ9_9PEZI</name>
<accession>A0AAN7ZKJ9</accession>
<evidence type="ECO:0000313" key="2">
    <source>
        <dbReference type="EMBL" id="KAK5689867.1"/>
    </source>
</evidence>
<dbReference type="Gene3D" id="3.40.30.10">
    <property type="entry name" value="Glutaredoxin"/>
    <property type="match status" value="1"/>
</dbReference>
<dbReference type="AlphaFoldDB" id="A0AAN7ZKJ9"/>
<gene>
    <name evidence="2" type="ORF">LTR97_012627</name>
</gene>
<comment type="caution">
    <text evidence="2">The sequence shown here is derived from an EMBL/GenBank/DDBJ whole genome shotgun (WGS) entry which is preliminary data.</text>
</comment>
<feature type="domain" description="Alkyl hydroperoxide reductase subunit C/ Thiol specific antioxidant" evidence="1">
    <location>
        <begin position="18"/>
        <end position="91"/>
    </location>
</feature>
<dbReference type="InterPro" id="IPR036249">
    <property type="entry name" value="Thioredoxin-like_sf"/>
</dbReference>
<proteinExistence type="predicted"/>
<dbReference type="Proteomes" id="UP001310594">
    <property type="component" value="Unassembled WGS sequence"/>
</dbReference>
<dbReference type="GO" id="GO:0016209">
    <property type="term" value="F:antioxidant activity"/>
    <property type="evidence" value="ECO:0007669"/>
    <property type="project" value="InterPro"/>
</dbReference>
<dbReference type="Pfam" id="PF00578">
    <property type="entry name" value="AhpC-TSA"/>
    <property type="match status" value="1"/>
</dbReference>
<sequence length="188" mass="20762">MASQTPIAEFDSLLSNSEMLFVVFYRGHWCPFCQAWLRDLQAMSPSVASMGGKTVAITAQPAEFLSQMRERSGYSGDAIVDTENTLVPLMKERYELEVAITERAGYAHGMAQPAVLVLRGGKASGGKEPVLEKWAIVPSTMNIGGAKDRPELQQVWENARAQFQGQAKEHQQYTTKGFSGLLWGWVFG</sequence>
<protein>
    <recommendedName>
        <fullName evidence="1">Alkyl hydroperoxide reductase subunit C/ Thiol specific antioxidant domain-containing protein</fullName>
    </recommendedName>
</protein>